<organism evidence="1 2">
    <name type="scientific">Bugula neritina</name>
    <name type="common">Brown bryozoan</name>
    <name type="synonym">Sertularia neritina</name>
    <dbReference type="NCBI Taxonomy" id="10212"/>
    <lineage>
        <taxon>Eukaryota</taxon>
        <taxon>Metazoa</taxon>
        <taxon>Spiralia</taxon>
        <taxon>Lophotrochozoa</taxon>
        <taxon>Bryozoa</taxon>
        <taxon>Gymnolaemata</taxon>
        <taxon>Cheilostomatida</taxon>
        <taxon>Flustrina</taxon>
        <taxon>Buguloidea</taxon>
        <taxon>Bugulidae</taxon>
        <taxon>Bugula</taxon>
    </lineage>
</organism>
<name>A0A7J7J9C0_BUGNE</name>
<comment type="caution">
    <text evidence="1">The sequence shown here is derived from an EMBL/GenBank/DDBJ whole genome shotgun (WGS) entry which is preliminary data.</text>
</comment>
<dbReference type="Proteomes" id="UP000593567">
    <property type="component" value="Unassembled WGS sequence"/>
</dbReference>
<evidence type="ECO:0000313" key="1">
    <source>
        <dbReference type="EMBL" id="KAF6022161.1"/>
    </source>
</evidence>
<dbReference type="AlphaFoldDB" id="A0A7J7J9C0"/>
<dbReference type="InterPro" id="IPR011333">
    <property type="entry name" value="SKP1/BTB/POZ_sf"/>
</dbReference>
<sequence length="81" mass="9366">MVFFRVMNGHCTPSSQKLLINKDLSLQILTQLNECRLRQQFTDVILTVDQEELHCHSRELLCSDGIDCLQGSFVYLKNCFS</sequence>
<evidence type="ECO:0000313" key="2">
    <source>
        <dbReference type="Proteomes" id="UP000593567"/>
    </source>
</evidence>
<proteinExistence type="predicted"/>
<dbReference type="SUPFAM" id="SSF54695">
    <property type="entry name" value="POZ domain"/>
    <property type="match status" value="1"/>
</dbReference>
<accession>A0A7J7J9C0</accession>
<dbReference type="EMBL" id="VXIV02002888">
    <property type="protein sequence ID" value="KAF6022161.1"/>
    <property type="molecule type" value="Genomic_DNA"/>
</dbReference>
<dbReference type="Gene3D" id="3.30.710.10">
    <property type="entry name" value="Potassium Channel Kv1.1, Chain A"/>
    <property type="match status" value="1"/>
</dbReference>
<keyword evidence="2" id="KW-1185">Reference proteome</keyword>
<gene>
    <name evidence="1" type="ORF">EB796_019528</name>
</gene>
<reference evidence="1" key="1">
    <citation type="submission" date="2020-06" db="EMBL/GenBank/DDBJ databases">
        <title>Draft genome of Bugula neritina, a colonial animal packing powerful symbionts and potential medicines.</title>
        <authorList>
            <person name="Rayko M."/>
        </authorList>
    </citation>
    <scope>NUCLEOTIDE SEQUENCE [LARGE SCALE GENOMIC DNA]</scope>
    <source>
        <strain evidence="1">Kwan_BN1</strain>
    </source>
</reference>
<protein>
    <submittedName>
        <fullName evidence="1">Uncharacterized protein</fullName>
    </submittedName>
</protein>